<dbReference type="RefSeq" id="WP_010862941.1">
    <property type="nucleotide sequence ID" value="NZ_KB944507.1"/>
</dbReference>
<dbReference type="GO" id="GO:0030244">
    <property type="term" value="P:cellulose biosynthetic process"/>
    <property type="evidence" value="ECO:0007669"/>
    <property type="project" value="UniProtKB-KW"/>
</dbReference>
<accession>R8ASF8</accession>
<dbReference type="PANTHER" id="PTHR12558:SF13">
    <property type="entry name" value="CELL DIVISION CYCLE PROTEIN 27 HOMOLOG"/>
    <property type="match status" value="1"/>
</dbReference>
<dbReference type="UniPathway" id="UPA00694"/>
<dbReference type="SMART" id="SM00028">
    <property type="entry name" value="TPR"/>
    <property type="match status" value="8"/>
</dbReference>
<dbReference type="AlphaFoldDB" id="R8ASF8"/>
<dbReference type="InterPro" id="IPR011990">
    <property type="entry name" value="TPR-like_helical_dom_sf"/>
</dbReference>
<evidence type="ECO:0000256" key="2">
    <source>
        <dbReference type="ARBA" id="ARBA00005186"/>
    </source>
</evidence>
<proteinExistence type="predicted"/>
<keyword evidence="4" id="KW-0677">Repeat</keyword>
<evidence type="ECO:0000256" key="9">
    <source>
        <dbReference type="SAM" id="SignalP"/>
    </source>
</evidence>
<evidence type="ECO:0000313" key="12">
    <source>
        <dbReference type="Proteomes" id="UP000014012"/>
    </source>
</evidence>
<feature type="repeat" description="TPR" evidence="7">
    <location>
        <begin position="630"/>
        <end position="663"/>
    </location>
</feature>
<keyword evidence="6" id="KW-0135">Cellulose biosynthesis</keyword>
<comment type="function">
    <text evidence="1">Required for maximal bacterial cellulose synthesis.</text>
</comment>
<keyword evidence="12" id="KW-1185">Reference proteome</keyword>
<keyword evidence="5 7" id="KW-0802">TPR repeat</keyword>
<dbReference type="InterPro" id="IPR019734">
    <property type="entry name" value="TPR_rpt"/>
</dbReference>
<evidence type="ECO:0000256" key="5">
    <source>
        <dbReference type="ARBA" id="ARBA00022803"/>
    </source>
</evidence>
<dbReference type="GO" id="GO:0019867">
    <property type="term" value="C:outer membrane"/>
    <property type="evidence" value="ECO:0007669"/>
    <property type="project" value="InterPro"/>
</dbReference>
<comment type="pathway">
    <text evidence="2">Glycan metabolism; bacterial cellulose biosynthesis.</text>
</comment>
<sequence>MSGIKPLLYSLLAVSLTPALMTSPPVLAAQQEAASPTQWLLSQVALGEATNRDDLVQDSLERLRKIAPNNPEVLAAQLRFELRQNQTEQAAATLERLRALAPQSEAYQQSQRAYALVQPQGKAQLQQARLFARAGRYQQAIELYDKLLGGAFPAPQLALEYWQVKSQLPDSQAQARQAIAKLSRQNPDNGQLALAYARQLFSEQADSEAGFALLTRLSNDAQERNNAGQLWYDQLQRLPVSNQTAALWQRYLQLYPNASAEAHSAYQTLQATLSNPAFQAKQRANQKMAANSQDYAQIEQELRRALQGYPNDPELLGELGRLRLRQSRHNEALALFEQAQKNDPSADDAAKWTALINTARYWGLIQTGDQALEKGLWAQAEQAYRTALPIEPNDPYASLGLADLAAKRGQITEADRAYQEIQRRFPDNDSALRKRINLQLEKNPQQAKALIAGLSPAQRKLFASDLQQIEADRLQKEAEKLQQQAETLQQEAETLSGQNQLAQAESKLARAQKIRPDDIWLTYRLAKLRAQLGQPQPEATFAPLLKRTPRNPDLIYAYSLFLAGQGQEQAAVRQLRSIPEKQWDNRMQELAARLEFGAVMDNARAMKNRGQDKTAIAYLQMQQKTYPTQAAIPLTLGDWALQAGQWDSARRYYAQALLLEPQNADARLSLIELDLTQGKTARARTALTQLEADPALGTTQTPELQRRRAVLWAELGEPEKAKTQLRPLLTAQANDPRLFRDAARLERQTGNPQQAKQDYRRAMQLAKLGDGQDDVAYTQQTRVNAKDDWLQRSIRSDAESLYRQQDPTVTLEYDRWGSNGTAGTSDLTAGNVMLETAIPLQDGRLFFRVDQVHMDAGRIDLSNLRDASDFGSALLCAPTDERPNQRCQYGSEQQTANGTALAVGWRGERWEGDLGVTPLGFEVTDWVGGIRTEGDLGKLGWSAVLSRRPLSNSLLAYAGTVDPNTGEVWGGVRATGVKLGLSADQGGAYGAWSSLQYHQLTGKNVEDNTRLRVMGGVYHRVIDEPHRRLRVGTNAMYWTFDKDLSGYTFGQGGYYSPQRYVSLSLPVSYSQRWQDWSLHMEASVGYSWPKSDGGPYYPTRPDLQQEAVNRSGDTFINPIYGPGGEPGFGYRARMLVEHRLTPNWFVGAAFDLEKSDTYTPNHALVYLRYSFDGWSGDLLLPPEPLVPYADFD</sequence>
<reference evidence="11 12" key="1">
    <citation type="journal article" date="2013" name="Genome Announc.">
        <title>Genome Sequence of Plesiomonas shigelloides Strain 302-73 (Serotype O1).</title>
        <authorList>
            <person name="Pique N."/>
            <person name="Aquilini E."/>
            <person name="Alioto T."/>
            <person name="Minana-Galbis D."/>
            <person name="Tomas J.M."/>
        </authorList>
    </citation>
    <scope>NUCLEOTIDE SEQUENCE [LARGE SCALE GENOMIC DNA]</scope>
    <source>
        <strain evidence="11 12">302-73</strain>
    </source>
</reference>
<organism evidence="11 12">
    <name type="scientific">Plesiomonas shigelloides 302-73</name>
    <dbReference type="NCBI Taxonomy" id="1315976"/>
    <lineage>
        <taxon>Bacteria</taxon>
        <taxon>Pseudomonadati</taxon>
        <taxon>Pseudomonadota</taxon>
        <taxon>Gammaproteobacteria</taxon>
        <taxon>Enterobacterales</taxon>
        <taxon>Enterobacteriaceae</taxon>
        <taxon>Plesiomonas</taxon>
    </lineage>
</organism>
<feature type="repeat" description="TPR" evidence="7">
    <location>
        <begin position="313"/>
        <end position="346"/>
    </location>
</feature>
<dbReference type="EMBL" id="AQQO01000042">
    <property type="protein sequence ID" value="EON89248.1"/>
    <property type="molecule type" value="Genomic_DNA"/>
</dbReference>
<dbReference type="NCBIfam" id="NF008520">
    <property type="entry name" value="PRK11447.1"/>
    <property type="match status" value="1"/>
</dbReference>
<dbReference type="PROSITE" id="PS50005">
    <property type="entry name" value="TPR"/>
    <property type="match status" value="2"/>
</dbReference>
<dbReference type="STRING" id="703.SAMEA2665130_00062"/>
<keyword evidence="8" id="KW-0175">Coiled coil</keyword>
<evidence type="ECO:0000256" key="1">
    <source>
        <dbReference type="ARBA" id="ARBA00003476"/>
    </source>
</evidence>
<dbReference type="Pfam" id="PF05420">
    <property type="entry name" value="BCSC_C"/>
    <property type="match status" value="1"/>
</dbReference>
<dbReference type="PATRIC" id="fig|1315976.3.peg.1291"/>
<evidence type="ECO:0000256" key="4">
    <source>
        <dbReference type="ARBA" id="ARBA00022737"/>
    </source>
</evidence>
<keyword evidence="3 9" id="KW-0732">Signal</keyword>
<evidence type="ECO:0000313" key="11">
    <source>
        <dbReference type="EMBL" id="EON89248.1"/>
    </source>
</evidence>
<protein>
    <submittedName>
        <fullName evidence="11">Cellulose synthase subunit BcsC</fullName>
    </submittedName>
</protein>
<dbReference type="InterPro" id="IPR008410">
    <property type="entry name" value="BCSC_C"/>
</dbReference>
<dbReference type="HOGENOM" id="CLU_001631_2_0_6"/>
<evidence type="ECO:0000256" key="3">
    <source>
        <dbReference type="ARBA" id="ARBA00022729"/>
    </source>
</evidence>
<dbReference type="OrthoDB" id="174989at2"/>
<dbReference type="Gene3D" id="1.25.40.10">
    <property type="entry name" value="Tetratricopeptide repeat domain"/>
    <property type="match status" value="5"/>
</dbReference>
<name>R8ASF8_PLESH</name>
<feature type="chain" id="PRO_5004452043" evidence="9">
    <location>
        <begin position="29"/>
        <end position="1192"/>
    </location>
</feature>
<dbReference type="Pfam" id="PF13432">
    <property type="entry name" value="TPR_16"/>
    <property type="match status" value="1"/>
</dbReference>
<feature type="coiled-coil region" evidence="8">
    <location>
        <begin position="464"/>
        <end position="505"/>
    </location>
</feature>
<feature type="signal peptide" evidence="9">
    <location>
        <begin position="1"/>
        <end position="28"/>
    </location>
</feature>
<dbReference type="SUPFAM" id="SSF48452">
    <property type="entry name" value="TPR-like"/>
    <property type="match status" value="4"/>
</dbReference>
<evidence type="ECO:0000256" key="8">
    <source>
        <dbReference type="SAM" id="Coils"/>
    </source>
</evidence>
<dbReference type="Pfam" id="PF14559">
    <property type="entry name" value="TPR_19"/>
    <property type="match status" value="2"/>
</dbReference>
<dbReference type="Proteomes" id="UP000014012">
    <property type="component" value="Unassembled WGS sequence"/>
</dbReference>
<evidence type="ECO:0000259" key="10">
    <source>
        <dbReference type="Pfam" id="PF05420"/>
    </source>
</evidence>
<feature type="domain" description="Cellulose synthase operon C C-terminal" evidence="10">
    <location>
        <begin position="825"/>
        <end position="1172"/>
    </location>
</feature>
<comment type="caution">
    <text evidence="11">The sequence shown here is derived from an EMBL/GenBank/DDBJ whole genome shotgun (WGS) entry which is preliminary data.</text>
</comment>
<evidence type="ECO:0000256" key="6">
    <source>
        <dbReference type="ARBA" id="ARBA00022916"/>
    </source>
</evidence>
<gene>
    <name evidence="11" type="ORF">PLESHI_06584</name>
</gene>
<dbReference type="PANTHER" id="PTHR12558">
    <property type="entry name" value="CELL DIVISION CYCLE 16,23,27"/>
    <property type="match status" value="1"/>
</dbReference>
<evidence type="ECO:0000256" key="7">
    <source>
        <dbReference type="PROSITE-ProRule" id="PRU00339"/>
    </source>
</evidence>